<sequence>MLEQEKLSTHFTEILSKDFKSLSSEEMKQYLCAAAAIKTDKLEIRGDIDSVLRFLLSISYNISHYFDFKFNDDEIMYYLVKFIRSSVSIYLNFDFWEGISAWTHGTIPSEEVIVPQGLKFKENNLKPLKLIHFARKLFQAPYYNTKEIICWVLDASLKEFRNKNKPGFSFLQNDYYAAKIKPESIVSDILSFDRSLAFKPTYNNQSINFLCVGSVCNFIGKGFESPIYDNFYFTKLIQSRASNQILLISACYACGNPITTNKLLKGATVESIIICALKNGINLRPKDIIDTTPSVKLALLFSMSTKLEKFDEEIFQLINTNSPEIEQYIPIIANFKRDIPDSIEEIIKWADKGNIPALIQASKLKNSWNLMSNPFSQTIVKSMNHESSPTDDITVSTAIKLLNGGSSVNVFNKSFDFIISKTKCDDFCFIEPIKLNKTKKTIKIEDILDIKDNEVCVACICAILCSNSLKTEEELKKLAEISLISSIPLQVSDYIDCEKISGLIDICWKKSLKEALKDVRNFANLLNPEYKTTASEAISILIEENRCSKVISSLKYVVIIF</sequence>
<accession>A2FG59</accession>
<protein>
    <submittedName>
        <fullName evidence="1">Uncharacterized protein</fullName>
    </submittedName>
</protein>
<dbReference type="EMBL" id="DS113774">
    <property type="protein sequence ID" value="EAX96098.1"/>
    <property type="molecule type" value="Genomic_DNA"/>
</dbReference>
<keyword evidence="2" id="KW-1185">Reference proteome</keyword>
<dbReference type="VEuPathDB" id="TrichDB:TVAGG3_0852140"/>
<dbReference type="VEuPathDB" id="TrichDB:TVAG_014900"/>
<dbReference type="InParanoid" id="A2FG59"/>
<dbReference type="KEGG" id="tva:4753867"/>
<name>A2FG59_TRIV3</name>
<reference evidence="1" key="1">
    <citation type="submission" date="2006-10" db="EMBL/GenBank/DDBJ databases">
        <authorList>
            <person name="Amadeo P."/>
            <person name="Zhao Q."/>
            <person name="Wortman J."/>
            <person name="Fraser-Liggett C."/>
            <person name="Carlton J."/>
        </authorList>
    </citation>
    <scope>NUCLEOTIDE SEQUENCE</scope>
    <source>
        <strain evidence="1">G3</strain>
    </source>
</reference>
<gene>
    <name evidence="1" type="ORF">TVAG_014900</name>
</gene>
<dbReference type="AlphaFoldDB" id="A2FG59"/>
<organism evidence="1 2">
    <name type="scientific">Trichomonas vaginalis (strain ATCC PRA-98 / G3)</name>
    <dbReference type="NCBI Taxonomy" id="412133"/>
    <lineage>
        <taxon>Eukaryota</taxon>
        <taxon>Metamonada</taxon>
        <taxon>Parabasalia</taxon>
        <taxon>Trichomonadida</taxon>
        <taxon>Trichomonadidae</taxon>
        <taxon>Trichomonas</taxon>
    </lineage>
</organism>
<dbReference type="Proteomes" id="UP000001542">
    <property type="component" value="Unassembled WGS sequence"/>
</dbReference>
<evidence type="ECO:0000313" key="1">
    <source>
        <dbReference type="EMBL" id="EAX96098.1"/>
    </source>
</evidence>
<proteinExistence type="predicted"/>
<reference evidence="1" key="2">
    <citation type="journal article" date="2007" name="Science">
        <title>Draft genome sequence of the sexually transmitted pathogen Trichomonas vaginalis.</title>
        <authorList>
            <person name="Carlton J.M."/>
            <person name="Hirt R.P."/>
            <person name="Silva J.C."/>
            <person name="Delcher A.L."/>
            <person name="Schatz M."/>
            <person name="Zhao Q."/>
            <person name="Wortman J.R."/>
            <person name="Bidwell S.L."/>
            <person name="Alsmark U.C.M."/>
            <person name="Besteiro S."/>
            <person name="Sicheritz-Ponten T."/>
            <person name="Noel C.J."/>
            <person name="Dacks J.B."/>
            <person name="Foster P.G."/>
            <person name="Simillion C."/>
            <person name="Van de Peer Y."/>
            <person name="Miranda-Saavedra D."/>
            <person name="Barton G.J."/>
            <person name="Westrop G.D."/>
            <person name="Mueller S."/>
            <person name="Dessi D."/>
            <person name="Fiori P.L."/>
            <person name="Ren Q."/>
            <person name="Paulsen I."/>
            <person name="Zhang H."/>
            <person name="Bastida-Corcuera F.D."/>
            <person name="Simoes-Barbosa A."/>
            <person name="Brown M.T."/>
            <person name="Hayes R.D."/>
            <person name="Mukherjee M."/>
            <person name="Okumura C.Y."/>
            <person name="Schneider R."/>
            <person name="Smith A.J."/>
            <person name="Vanacova S."/>
            <person name="Villalvazo M."/>
            <person name="Haas B.J."/>
            <person name="Pertea M."/>
            <person name="Feldblyum T.V."/>
            <person name="Utterback T.R."/>
            <person name="Shu C.L."/>
            <person name="Osoegawa K."/>
            <person name="de Jong P.J."/>
            <person name="Hrdy I."/>
            <person name="Horvathova L."/>
            <person name="Zubacova Z."/>
            <person name="Dolezal P."/>
            <person name="Malik S.B."/>
            <person name="Logsdon J.M. Jr."/>
            <person name="Henze K."/>
            <person name="Gupta A."/>
            <person name="Wang C.C."/>
            <person name="Dunne R.L."/>
            <person name="Upcroft J.A."/>
            <person name="Upcroft P."/>
            <person name="White O."/>
            <person name="Salzberg S.L."/>
            <person name="Tang P."/>
            <person name="Chiu C.-H."/>
            <person name="Lee Y.-S."/>
            <person name="Embley T.M."/>
            <person name="Coombs G.H."/>
            <person name="Mottram J.C."/>
            <person name="Tachezy J."/>
            <person name="Fraser-Liggett C.M."/>
            <person name="Johnson P.J."/>
        </authorList>
    </citation>
    <scope>NUCLEOTIDE SEQUENCE [LARGE SCALE GENOMIC DNA]</scope>
    <source>
        <strain evidence="1">G3</strain>
    </source>
</reference>
<evidence type="ECO:0000313" key="2">
    <source>
        <dbReference type="Proteomes" id="UP000001542"/>
    </source>
</evidence>